<dbReference type="EMBL" id="JAIRAU010000006">
    <property type="protein sequence ID" value="MBZ5709505.1"/>
    <property type="molecule type" value="Genomic_DNA"/>
</dbReference>
<dbReference type="Pfam" id="PF08279">
    <property type="entry name" value="HTH_11"/>
    <property type="match status" value="1"/>
</dbReference>
<feature type="domain" description="HTH deoR-type" evidence="5">
    <location>
        <begin position="4"/>
        <end position="59"/>
    </location>
</feature>
<keyword evidence="3" id="KW-0804">Transcription</keyword>
<dbReference type="Gene3D" id="1.10.10.10">
    <property type="entry name" value="Winged helix-like DNA-binding domain superfamily/Winged helix DNA-binding domain"/>
    <property type="match status" value="1"/>
</dbReference>
<dbReference type="InterPro" id="IPR013196">
    <property type="entry name" value="HTH_11"/>
</dbReference>
<dbReference type="Proteomes" id="UP001139031">
    <property type="component" value="Unassembled WGS sequence"/>
</dbReference>
<protein>
    <submittedName>
        <fullName evidence="6">YafY family transcriptional regulator</fullName>
    </submittedName>
</protein>
<dbReference type="PROSITE" id="PS00894">
    <property type="entry name" value="HTH_DEOR_1"/>
    <property type="match status" value="1"/>
</dbReference>
<dbReference type="PROSITE" id="PS51000">
    <property type="entry name" value="HTH_DEOR_2"/>
    <property type="match status" value="1"/>
</dbReference>
<keyword evidence="2" id="KW-0238">DNA-binding</keyword>
<accession>A0ABS7TMS2</accession>
<dbReference type="InterPro" id="IPR051534">
    <property type="entry name" value="CBASS_pafABC_assoc_protein"/>
</dbReference>
<dbReference type="PANTHER" id="PTHR34580:SF3">
    <property type="entry name" value="PROTEIN PAFB"/>
    <property type="match status" value="1"/>
</dbReference>
<evidence type="ECO:0000313" key="6">
    <source>
        <dbReference type="EMBL" id="MBZ5709505.1"/>
    </source>
</evidence>
<dbReference type="PANTHER" id="PTHR34580">
    <property type="match status" value="1"/>
</dbReference>
<dbReference type="InterPro" id="IPR057727">
    <property type="entry name" value="WCX_dom"/>
</dbReference>
<dbReference type="SUPFAM" id="SSF46785">
    <property type="entry name" value="Winged helix' DNA-binding domain"/>
    <property type="match status" value="1"/>
</dbReference>
<keyword evidence="1" id="KW-0805">Transcription regulation</keyword>
<organism evidence="6 7">
    <name type="scientific">Nannocystis pusilla</name>
    <dbReference type="NCBI Taxonomy" id="889268"/>
    <lineage>
        <taxon>Bacteria</taxon>
        <taxon>Pseudomonadati</taxon>
        <taxon>Myxococcota</taxon>
        <taxon>Polyangia</taxon>
        <taxon>Nannocystales</taxon>
        <taxon>Nannocystaceae</taxon>
        <taxon>Nannocystis</taxon>
    </lineage>
</organism>
<gene>
    <name evidence="6" type="ORF">K7C98_09555</name>
</gene>
<dbReference type="InterPro" id="IPR026881">
    <property type="entry name" value="WYL_dom"/>
</dbReference>
<name>A0ABS7TMS2_9BACT</name>
<proteinExistence type="predicted"/>
<dbReference type="PROSITE" id="PS52050">
    <property type="entry name" value="WYL"/>
    <property type="match status" value="1"/>
</dbReference>
<dbReference type="InterPro" id="IPR018356">
    <property type="entry name" value="Tscrpt_reg_HTH_DeoR_CS"/>
</dbReference>
<evidence type="ECO:0000256" key="2">
    <source>
        <dbReference type="ARBA" id="ARBA00023125"/>
    </source>
</evidence>
<keyword evidence="7" id="KW-1185">Reference proteome</keyword>
<evidence type="ECO:0000313" key="7">
    <source>
        <dbReference type="Proteomes" id="UP001139031"/>
    </source>
</evidence>
<dbReference type="InterPro" id="IPR001034">
    <property type="entry name" value="DeoR_HTH"/>
</dbReference>
<dbReference type="InterPro" id="IPR036390">
    <property type="entry name" value="WH_DNA-bd_sf"/>
</dbReference>
<evidence type="ECO:0000256" key="3">
    <source>
        <dbReference type="ARBA" id="ARBA00023163"/>
    </source>
</evidence>
<comment type="caution">
    <text evidence="6">The sequence shown here is derived from an EMBL/GenBank/DDBJ whole genome shotgun (WGS) entry which is preliminary data.</text>
</comment>
<sequence length="334" mass="36691">MLEASARLLRLLGLLQARGFWTGADLAERLEVTQRTVRRDVERLRALGYPVHSSTGVAGGYQLGAGASLPPLLLDDEEALAVALGLRTAASGSVAGAQEAALRALAKLDQVLPARIRTRVAELYSVVAPLYWTGPVVRPQVLSRLATACRDHRQAELRYTDRGGRPTARTIEPHGLVHTGARWYLVAWDEARADWRTFRVDRIEGDIELGRRFSPRKVPGEDIAAYVSRSLATRPYSFRARVVFHAPAATIAERVPPLAGFLAALGADRCVLESGAHSLDVLAMHLALVGEDFEIEEPPELLDKARELAARLRRAARPGSSRTARTDPKRRRTR</sequence>
<dbReference type="Pfam" id="PF25583">
    <property type="entry name" value="WCX"/>
    <property type="match status" value="1"/>
</dbReference>
<evidence type="ECO:0000256" key="4">
    <source>
        <dbReference type="SAM" id="MobiDB-lite"/>
    </source>
</evidence>
<dbReference type="InterPro" id="IPR036388">
    <property type="entry name" value="WH-like_DNA-bd_sf"/>
</dbReference>
<evidence type="ECO:0000256" key="1">
    <source>
        <dbReference type="ARBA" id="ARBA00023015"/>
    </source>
</evidence>
<evidence type="ECO:0000259" key="5">
    <source>
        <dbReference type="PROSITE" id="PS51000"/>
    </source>
</evidence>
<reference evidence="6" key="1">
    <citation type="submission" date="2021-08" db="EMBL/GenBank/DDBJ databases">
        <authorList>
            <person name="Stevens D.C."/>
        </authorList>
    </citation>
    <scope>NUCLEOTIDE SEQUENCE</scope>
    <source>
        <strain evidence="6">DSM 53165</strain>
    </source>
</reference>
<dbReference type="RefSeq" id="WP_224191282.1">
    <property type="nucleotide sequence ID" value="NZ_JAIRAU010000006.1"/>
</dbReference>
<dbReference type="Pfam" id="PF13280">
    <property type="entry name" value="WYL"/>
    <property type="match status" value="1"/>
</dbReference>
<feature type="region of interest" description="Disordered" evidence="4">
    <location>
        <begin position="313"/>
        <end position="334"/>
    </location>
</feature>